<comment type="caution">
    <text evidence="12">The sequence shown here is derived from an EMBL/GenBank/DDBJ whole genome shotgun (WGS) entry which is preliminary data.</text>
</comment>
<evidence type="ECO:0000313" key="13">
    <source>
        <dbReference type="Proteomes" id="UP001626550"/>
    </source>
</evidence>
<dbReference type="AlphaFoldDB" id="A0ABD2PZN1"/>
<dbReference type="PANTHER" id="PTHR24235:SF29">
    <property type="entry name" value="GH23382P"/>
    <property type="match status" value="1"/>
</dbReference>
<name>A0ABD2PZN1_9PLAT</name>
<feature type="domain" description="G-protein coupled receptors family 1 profile" evidence="11">
    <location>
        <begin position="40"/>
        <end position="347"/>
    </location>
</feature>
<feature type="transmembrane region" description="Helical" evidence="10">
    <location>
        <begin position="61"/>
        <end position="88"/>
    </location>
</feature>
<dbReference type="GO" id="GO:0016020">
    <property type="term" value="C:membrane"/>
    <property type="evidence" value="ECO:0007669"/>
    <property type="project" value="UniProtKB-SubCell"/>
</dbReference>
<dbReference type="InterPro" id="IPR000276">
    <property type="entry name" value="GPCR_Rhodpsn"/>
</dbReference>
<evidence type="ECO:0000256" key="8">
    <source>
        <dbReference type="ARBA" id="ARBA00023224"/>
    </source>
</evidence>
<evidence type="ECO:0000313" key="12">
    <source>
        <dbReference type="EMBL" id="KAL3312297.1"/>
    </source>
</evidence>
<evidence type="ECO:0000256" key="4">
    <source>
        <dbReference type="ARBA" id="ARBA00022989"/>
    </source>
</evidence>
<keyword evidence="3 9" id="KW-0812">Transmembrane</keyword>
<evidence type="ECO:0000256" key="6">
    <source>
        <dbReference type="ARBA" id="ARBA00023136"/>
    </source>
</evidence>
<keyword evidence="7 9" id="KW-0675">Receptor</keyword>
<sequence length="410" mass="46075">MTAGIKNSTDPTPIEPHIRPTVKISLIAVSSILAIIGIISNISIIAAMFRHKKVTLRNNITNIFVLTLAISDVILCSLCMPLQFWYGLRILSPTTLLCKLAFFSFGIPVYISCLTIFFIALDRYQMIVNMWNRRMTVRQALLLIMGAIVFSLGNSVPVLVYSRLGEAKPVNCSEFWPASWIRLAYSILIFSLHFLIPLIASGSLYVAIYRSLQNRAINVQASKEVRRKKKKTTRLLLAVVICYTVCWTPWCIYTILVETSLYFVPSHSCGSDQKCKFLPSFLKLLKKMLKEGELATYLSENCLAALSKLDSSSLTLSKSLSVDYSTLIDLLVKLFAMSSACVNPFLYGWLNKPIRDDLIALYKRVTCVEKFGKICYKAANVETPVSSQIKHQSMRTAQIGHNSTHLCTDH</sequence>
<keyword evidence="5 9" id="KW-0297">G-protein coupled receptor</keyword>
<keyword evidence="8 9" id="KW-0807">Transducer</keyword>
<dbReference type="PANTHER" id="PTHR24235">
    <property type="entry name" value="NEUROPEPTIDE Y RECEPTOR"/>
    <property type="match status" value="1"/>
</dbReference>
<gene>
    <name evidence="12" type="ORF">Ciccas_009112</name>
</gene>
<dbReference type="InterPro" id="IPR000611">
    <property type="entry name" value="NPY_rcpt"/>
</dbReference>
<evidence type="ECO:0000256" key="7">
    <source>
        <dbReference type="ARBA" id="ARBA00023170"/>
    </source>
</evidence>
<dbReference type="PRINTS" id="PR01012">
    <property type="entry name" value="NRPEPTIDEYR"/>
</dbReference>
<dbReference type="PROSITE" id="PS50262">
    <property type="entry name" value="G_PROTEIN_RECEP_F1_2"/>
    <property type="match status" value="1"/>
</dbReference>
<dbReference type="EMBL" id="JBJKFK010001758">
    <property type="protein sequence ID" value="KAL3312297.1"/>
    <property type="molecule type" value="Genomic_DNA"/>
</dbReference>
<dbReference type="SUPFAM" id="SSF81321">
    <property type="entry name" value="Family A G protein-coupled receptor-like"/>
    <property type="match status" value="2"/>
</dbReference>
<feature type="transmembrane region" description="Helical" evidence="10">
    <location>
        <begin position="100"/>
        <end position="121"/>
    </location>
</feature>
<dbReference type="Proteomes" id="UP001626550">
    <property type="component" value="Unassembled WGS sequence"/>
</dbReference>
<feature type="transmembrane region" description="Helical" evidence="10">
    <location>
        <begin position="24"/>
        <end position="49"/>
    </location>
</feature>
<reference evidence="12 13" key="1">
    <citation type="submission" date="2024-11" db="EMBL/GenBank/DDBJ databases">
        <title>Adaptive evolution of stress response genes in parasites aligns with host niche diversity.</title>
        <authorList>
            <person name="Hahn C."/>
            <person name="Resl P."/>
        </authorList>
    </citation>
    <scope>NUCLEOTIDE SEQUENCE [LARGE SCALE GENOMIC DNA]</scope>
    <source>
        <strain evidence="12">EGGRZ-B1_66</strain>
        <tissue evidence="12">Body</tissue>
    </source>
</reference>
<dbReference type="Gene3D" id="1.20.1070.10">
    <property type="entry name" value="Rhodopsin 7-helix transmembrane proteins"/>
    <property type="match status" value="1"/>
</dbReference>
<dbReference type="Pfam" id="PF00001">
    <property type="entry name" value="7tm_1"/>
    <property type="match status" value="1"/>
</dbReference>
<evidence type="ECO:0000256" key="2">
    <source>
        <dbReference type="ARBA" id="ARBA00010663"/>
    </source>
</evidence>
<accession>A0ABD2PZN1</accession>
<dbReference type="GO" id="GO:0004930">
    <property type="term" value="F:G protein-coupled receptor activity"/>
    <property type="evidence" value="ECO:0007669"/>
    <property type="project" value="UniProtKB-KW"/>
</dbReference>
<evidence type="ECO:0000256" key="10">
    <source>
        <dbReference type="SAM" id="Phobius"/>
    </source>
</evidence>
<protein>
    <recommendedName>
        <fullName evidence="11">G-protein coupled receptors family 1 profile domain-containing protein</fullName>
    </recommendedName>
</protein>
<comment type="similarity">
    <text evidence="2 9">Belongs to the G-protein coupled receptor 1 family.</text>
</comment>
<organism evidence="12 13">
    <name type="scientific">Cichlidogyrus casuarinus</name>
    <dbReference type="NCBI Taxonomy" id="1844966"/>
    <lineage>
        <taxon>Eukaryota</taxon>
        <taxon>Metazoa</taxon>
        <taxon>Spiralia</taxon>
        <taxon>Lophotrochozoa</taxon>
        <taxon>Platyhelminthes</taxon>
        <taxon>Monogenea</taxon>
        <taxon>Monopisthocotylea</taxon>
        <taxon>Dactylogyridea</taxon>
        <taxon>Ancyrocephalidae</taxon>
        <taxon>Cichlidogyrus</taxon>
    </lineage>
</organism>
<dbReference type="PRINTS" id="PR00237">
    <property type="entry name" value="GPCRRHODOPSN"/>
</dbReference>
<dbReference type="PROSITE" id="PS00237">
    <property type="entry name" value="G_PROTEIN_RECEP_F1_1"/>
    <property type="match status" value="1"/>
</dbReference>
<evidence type="ECO:0000256" key="3">
    <source>
        <dbReference type="ARBA" id="ARBA00022692"/>
    </source>
</evidence>
<dbReference type="InterPro" id="IPR017452">
    <property type="entry name" value="GPCR_Rhodpsn_7TM"/>
</dbReference>
<comment type="subcellular location">
    <subcellularLocation>
        <location evidence="1">Membrane</location>
        <topology evidence="1">Multi-pass membrane protein</topology>
    </subcellularLocation>
</comment>
<evidence type="ECO:0000259" key="11">
    <source>
        <dbReference type="PROSITE" id="PS50262"/>
    </source>
</evidence>
<keyword evidence="6 10" id="KW-0472">Membrane</keyword>
<keyword evidence="13" id="KW-1185">Reference proteome</keyword>
<evidence type="ECO:0000256" key="9">
    <source>
        <dbReference type="RuleBase" id="RU000688"/>
    </source>
</evidence>
<evidence type="ECO:0000256" key="1">
    <source>
        <dbReference type="ARBA" id="ARBA00004141"/>
    </source>
</evidence>
<feature type="transmembrane region" description="Helical" evidence="10">
    <location>
        <begin position="235"/>
        <end position="256"/>
    </location>
</feature>
<feature type="transmembrane region" description="Helical" evidence="10">
    <location>
        <begin position="184"/>
        <end position="208"/>
    </location>
</feature>
<keyword evidence="4 10" id="KW-1133">Transmembrane helix</keyword>
<proteinExistence type="inferred from homology"/>
<evidence type="ECO:0000256" key="5">
    <source>
        <dbReference type="ARBA" id="ARBA00023040"/>
    </source>
</evidence>
<feature type="transmembrane region" description="Helical" evidence="10">
    <location>
        <begin position="141"/>
        <end position="164"/>
    </location>
</feature>